<feature type="region of interest" description="Disordered" evidence="1">
    <location>
        <begin position="1"/>
        <end position="57"/>
    </location>
</feature>
<dbReference type="AlphaFoldDB" id="A0A5N5ID35"/>
<evidence type="ECO:0000313" key="2">
    <source>
        <dbReference type="EMBL" id="KAB2637033.1"/>
    </source>
</evidence>
<comment type="caution">
    <text evidence="2">The sequence shown here is derived from an EMBL/GenBank/DDBJ whole genome shotgun (WGS) entry which is preliminary data.</text>
</comment>
<reference evidence="3" key="2">
    <citation type="submission" date="2019-10" db="EMBL/GenBank/DDBJ databases">
        <title>A de novo genome assembly of a pear dwarfing rootstock.</title>
        <authorList>
            <person name="Wang F."/>
            <person name="Wang J."/>
            <person name="Li S."/>
            <person name="Zhang Y."/>
            <person name="Fang M."/>
            <person name="Ma L."/>
            <person name="Zhao Y."/>
            <person name="Jiang S."/>
        </authorList>
    </citation>
    <scope>NUCLEOTIDE SEQUENCE [LARGE SCALE GENOMIC DNA]</scope>
</reference>
<keyword evidence="3" id="KW-1185">Reference proteome</keyword>
<sequence length="215" mass="24073">MGQKKSRSRPSNPPPASTPSYPTPPSNPPPASTPSKPPPPSNPPPASTPSDPPPKYWVDRNSNNCFTVYARDLSITWSGDSRYWRWNTVEDGGDRIDVAELLDVCRLEVYGKLDTAYLSPGTLYEVVFVVKLNAKEYGWEEPVEFTLETPAGDKHTRNVDLMQKQRGKWVEIPAGEFRASPEQYGNMIFSLRQLGGQWKKGLVIKGAEIRPKTEK</sequence>
<feature type="compositionally biased region" description="Pro residues" evidence="1">
    <location>
        <begin position="11"/>
        <end position="55"/>
    </location>
</feature>
<dbReference type="InterPro" id="IPR025886">
    <property type="entry name" value="PP2-like"/>
</dbReference>
<dbReference type="OrthoDB" id="1151776at2759"/>
<dbReference type="PANTHER" id="PTHR48478">
    <property type="entry name" value="LECTIN-LIKE"/>
    <property type="match status" value="1"/>
</dbReference>
<dbReference type="Proteomes" id="UP000327157">
    <property type="component" value="Chromosome 5"/>
</dbReference>
<dbReference type="PANTHER" id="PTHR48478:SF1">
    <property type="entry name" value="LECTIN-LIKE"/>
    <property type="match status" value="1"/>
</dbReference>
<reference evidence="2 3" key="1">
    <citation type="submission" date="2019-09" db="EMBL/GenBank/DDBJ databases">
        <authorList>
            <person name="Ou C."/>
        </authorList>
    </citation>
    <scope>NUCLEOTIDE SEQUENCE [LARGE SCALE GENOMIC DNA]</scope>
    <source>
        <strain evidence="2">S2</strain>
        <tissue evidence="2">Leaf</tissue>
    </source>
</reference>
<reference evidence="2 3" key="3">
    <citation type="submission" date="2019-11" db="EMBL/GenBank/DDBJ databases">
        <title>A de novo genome assembly of a pear dwarfing rootstock.</title>
        <authorList>
            <person name="Wang F."/>
            <person name="Wang J."/>
            <person name="Li S."/>
            <person name="Zhang Y."/>
            <person name="Fang M."/>
            <person name="Ma L."/>
            <person name="Zhao Y."/>
            <person name="Jiang S."/>
        </authorList>
    </citation>
    <scope>NUCLEOTIDE SEQUENCE [LARGE SCALE GENOMIC DNA]</scope>
    <source>
        <strain evidence="2">S2</strain>
        <tissue evidence="2">Leaf</tissue>
    </source>
</reference>
<name>A0A5N5ID35_9ROSA</name>
<dbReference type="GO" id="GO:0030246">
    <property type="term" value="F:carbohydrate binding"/>
    <property type="evidence" value="ECO:0007669"/>
    <property type="project" value="InterPro"/>
</dbReference>
<gene>
    <name evidence="2" type="ORF">D8674_027567</name>
</gene>
<dbReference type="InterPro" id="IPR052147">
    <property type="entry name" value="PP2-like/Lectin"/>
</dbReference>
<dbReference type="EMBL" id="SMOL01000004">
    <property type="protein sequence ID" value="KAB2637033.1"/>
    <property type="molecule type" value="Genomic_DNA"/>
</dbReference>
<accession>A0A5N5ID35</accession>
<organism evidence="2 3">
    <name type="scientific">Pyrus ussuriensis x Pyrus communis</name>
    <dbReference type="NCBI Taxonomy" id="2448454"/>
    <lineage>
        <taxon>Eukaryota</taxon>
        <taxon>Viridiplantae</taxon>
        <taxon>Streptophyta</taxon>
        <taxon>Embryophyta</taxon>
        <taxon>Tracheophyta</taxon>
        <taxon>Spermatophyta</taxon>
        <taxon>Magnoliopsida</taxon>
        <taxon>eudicotyledons</taxon>
        <taxon>Gunneridae</taxon>
        <taxon>Pentapetalae</taxon>
        <taxon>rosids</taxon>
        <taxon>fabids</taxon>
        <taxon>Rosales</taxon>
        <taxon>Rosaceae</taxon>
        <taxon>Amygdaloideae</taxon>
        <taxon>Maleae</taxon>
        <taxon>Pyrus</taxon>
    </lineage>
</organism>
<evidence type="ECO:0000313" key="3">
    <source>
        <dbReference type="Proteomes" id="UP000327157"/>
    </source>
</evidence>
<proteinExistence type="predicted"/>
<evidence type="ECO:0000256" key="1">
    <source>
        <dbReference type="SAM" id="MobiDB-lite"/>
    </source>
</evidence>
<dbReference type="Pfam" id="PF14299">
    <property type="entry name" value="PP2"/>
    <property type="match status" value="1"/>
</dbReference>
<protein>
    <submittedName>
        <fullName evidence="2">Phloem protein 2 A1-like</fullName>
    </submittedName>
</protein>